<dbReference type="Proteomes" id="UP001365128">
    <property type="component" value="Unassembled WGS sequence"/>
</dbReference>
<keyword evidence="2" id="KW-1185">Reference proteome</keyword>
<name>A0ABR1LKC6_9PEZI</name>
<sequence>MRHIAESAWRQWYRRTPASSTGRLTNTIDVCRYQQSGRDPRTRGSRLHSAKERLNAITKRMELLGNLTPEMILHINQYLSGGLSLALAATCKDIRAIIPKVALGDDRSKKEFALYLNRDSLAKACDSEKCNDDPPKRACAGCKKLHSIDQVSVTQLFYPTKVRKCRGRDELAHLCEHRGLSWDYFRNTSIRGTKHAHNRFKNL</sequence>
<protein>
    <recommendedName>
        <fullName evidence="3">F-box domain-containing protein</fullName>
    </recommendedName>
</protein>
<reference evidence="1 2" key="1">
    <citation type="submission" date="2024-04" db="EMBL/GenBank/DDBJ databases">
        <title>Phyllosticta paracitricarpa is synonymous to the EU quarantine fungus P. citricarpa based on phylogenomic analyses.</title>
        <authorList>
            <consortium name="Lawrence Berkeley National Laboratory"/>
            <person name="Van Ingen-Buijs V.A."/>
            <person name="Van Westerhoven A.C."/>
            <person name="Haridas S."/>
            <person name="Skiadas P."/>
            <person name="Martin F."/>
            <person name="Groenewald J.Z."/>
            <person name="Crous P.W."/>
            <person name="Seidl M.F."/>
        </authorList>
    </citation>
    <scope>NUCLEOTIDE SEQUENCE [LARGE SCALE GENOMIC DNA]</scope>
    <source>
        <strain evidence="1 2">CBS 122670</strain>
    </source>
</reference>
<gene>
    <name evidence="1" type="ORF">IWX46DRAFT_271973</name>
</gene>
<comment type="caution">
    <text evidence="1">The sequence shown here is derived from an EMBL/GenBank/DDBJ whole genome shotgun (WGS) entry which is preliminary data.</text>
</comment>
<evidence type="ECO:0008006" key="3">
    <source>
        <dbReference type="Google" id="ProtNLM"/>
    </source>
</evidence>
<proteinExistence type="predicted"/>
<evidence type="ECO:0000313" key="1">
    <source>
        <dbReference type="EMBL" id="KAK7535677.1"/>
    </source>
</evidence>
<evidence type="ECO:0000313" key="2">
    <source>
        <dbReference type="Proteomes" id="UP001365128"/>
    </source>
</evidence>
<accession>A0ABR1LKC6</accession>
<organism evidence="1 2">
    <name type="scientific">Phyllosticta citricarpa</name>
    <dbReference type="NCBI Taxonomy" id="55181"/>
    <lineage>
        <taxon>Eukaryota</taxon>
        <taxon>Fungi</taxon>
        <taxon>Dikarya</taxon>
        <taxon>Ascomycota</taxon>
        <taxon>Pezizomycotina</taxon>
        <taxon>Dothideomycetes</taxon>
        <taxon>Dothideomycetes incertae sedis</taxon>
        <taxon>Botryosphaeriales</taxon>
        <taxon>Phyllostictaceae</taxon>
        <taxon>Phyllosticta</taxon>
    </lineage>
</organism>
<dbReference type="EMBL" id="JBBPDW010000038">
    <property type="protein sequence ID" value="KAK7535677.1"/>
    <property type="molecule type" value="Genomic_DNA"/>
</dbReference>